<feature type="transmembrane region" description="Helical" evidence="6">
    <location>
        <begin position="52"/>
        <end position="75"/>
    </location>
</feature>
<evidence type="ECO:0000313" key="9">
    <source>
        <dbReference type="Proteomes" id="UP000005387"/>
    </source>
</evidence>
<evidence type="ECO:0000256" key="3">
    <source>
        <dbReference type="ARBA" id="ARBA00022692"/>
    </source>
</evidence>
<dbReference type="STRING" id="717606.PaecuDRAFT_2892"/>
<dbReference type="GO" id="GO:0005886">
    <property type="term" value="C:plasma membrane"/>
    <property type="evidence" value="ECO:0007669"/>
    <property type="project" value="UniProtKB-SubCell"/>
</dbReference>
<dbReference type="Pfam" id="PF06271">
    <property type="entry name" value="RDD"/>
    <property type="match status" value="1"/>
</dbReference>
<dbReference type="eggNOG" id="COG1714">
    <property type="taxonomic scope" value="Bacteria"/>
</dbReference>
<comment type="subcellular location">
    <subcellularLocation>
        <location evidence="1">Cell membrane</location>
        <topology evidence="1">Multi-pass membrane protein</topology>
    </subcellularLocation>
</comment>
<feature type="transmembrane region" description="Helical" evidence="6">
    <location>
        <begin position="87"/>
        <end position="106"/>
    </location>
</feature>
<name>E0IAQ2_9BACL</name>
<keyword evidence="4 6" id="KW-1133">Transmembrane helix</keyword>
<feature type="transmembrane region" description="Helical" evidence="6">
    <location>
        <begin position="145"/>
        <end position="164"/>
    </location>
</feature>
<sequence length="389" mass="43156">MEPIQPGKSTYESVAFSPVSELENDRYPSSGPLDAEAIVRTYDSGSVFFRRWGAVVIDNLLVMMIFFGLFAWSIAASVNDDSVWNTIAPFLLVGCYFILSPIYYWLLETFFGTTVGKWALRVRVVNASGELPGIGKAAIRNLMRILEFCPLMFYGIIAGIIVLIQQKKQRLGDMAAKTFVLKARDLPPLERSRLVGMRITHILVIVVALGCLIGGISSVSSQITVDHAVETADGRYEMTVPWSWSADASTESELAVSSGLSTYNVVVGSDNEETLEEKVSLEDYHEIIRNWLPGAIHAELADGETEQTSLNGRTAYRFEMNGEEDGETQAYTITVTGDEDKFYYIIAWLSDDGKAGESYHSFRERYSGKLNKLERIVATFKPINGGVSI</sequence>
<dbReference type="Proteomes" id="UP000005387">
    <property type="component" value="Unassembled WGS sequence"/>
</dbReference>
<feature type="transmembrane region" description="Helical" evidence="6">
    <location>
        <begin position="199"/>
        <end position="219"/>
    </location>
</feature>
<keyword evidence="9" id="KW-1185">Reference proteome</keyword>
<dbReference type="InterPro" id="IPR051791">
    <property type="entry name" value="Pra-immunoreactive"/>
</dbReference>
<organism evidence="8 9">
    <name type="scientific">Paenibacillus curdlanolyticus YK9</name>
    <dbReference type="NCBI Taxonomy" id="717606"/>
    <lineage>
        <taxon>Bacteria</taxon>
        <taxon>Bacillati</taxon>
        <taxon>Bacillota</taxon>
        <taxon>Bacilli</taxon>
        <taxon>Bacillales</taxon>
        <taxon>Paenibacillaceae</taxon>
        <taxon>Paenibacillus</taxon>
    </lineage>
</organism>
<dbReference type="RefSeq" id="WP_006038882.1">
    <property type="nucleotide sequence ID" value="NZ_AEDD01000007.1"/>
</dbReference>
<dbReference type="PANTHER" id="PTHR36115:SF4">
    <property type="entry name" value="MEMBRANE PROTEIN"/>
    <property type="match status" value="1"/>
</dbReference>
<dbReference type="InterPro" id="IPR010432">
    <property type="entry name" value="RDD"/>
</dbReference>
<dbReference type="AlphaFoldDB" id="E0IAQ2"/>
<keyword evidence="3 6" id="KW-0812">Transmembrane</keyword>
<evidence type="ECO:0000256" key="5">
    <source>
        <dbReference type="ARBA" id="ARBA00023136"/>
    </source>
</evidence>
<gene>
    <name evidence="8" type="ORF">PaecuDRAFT_2892</name>
</gene>
<evidence type="ECO:0000256" key="1">
    <source>
        <dbReference type="ARBA" id="ARBA00004651"/>
    </source>
</evidence>
<proteinExistence type="predicted"/>
<accession>E0IAQ2</accession>
<evidence type="ECO:0000313" key="8">
    <source>
        <dbReference type="EMBL" id="EFM10456.1"/>
    </source>
</evidence>
<dbReference type="EMBL" id="AEDD01000007">
    <property type="protein sequence ID" value="EFM10456.1"/>
    <property type="molecule type" value="Genomic_DNA"/>
</dbReference>
<protein>
    <submittedName>
        <fullName evidence="8">RDD domain containing protein</fullName>
    </submittedName>
</protein>
<evidence type="ECO:0000259" key="7">
    <source>
        <dbReference type="Pfam" id="PF06271"/>
    </source>
</evidence>
<evidence type="ECO:0000256" key="4">
    <source>
        <dbReference type="ARBA" id="ARBA00022989"/>
    </source>
</evidence>
<evidence type="ECO:0000256" key="2">
    <source>
        <dbReference type="ARBA" id="ARBA00022475"/>
    </source>
</evidence>
<dbReference type="PANTHER" id="PTHR36115">
    <property type="entry name" value="PROLINE-RICH ANTIGEN HOMOLOG-RELATED"/>
    <property type="match status" value="1"/>
</dbReference>
<reference evidence="8 9" key="1">
    <citation type="submission" date="2010-07" db="EMBL/GenBank/DDBJ databases">
        <title>The draft genome of Paenibacillus curdlanolyticus YK9.</title>
        <authorList>
            <consortium name="US DOE Joint Genome Institute (JGI-PGF)"/>
            <person name="Lucas S."/>
            <person name="Copeland A."/>
            <person name="Lapidus A."/>
            <person name="Cheng J.-F."/>
            <person name="Bruce D."/>
            <person name="Goodwin L."/>
            <person name="Pitluck S."/>
            <person name="Land M.L."/>
            <person name="Hauser L."/>
            <person name="Chang Y.-J."/>
            <person name="Jeffries C."/>
            <person name="Anderson I.J."/>
            <person name="Johnson E."/>
            <person name="Loganathan U."/>
            <person name="Mulhopadhyay B."/>
            <person name="Kyrpides N."/>
            <person name="Woyke T.J."/>
        </authorList>
    </citation>
    <scope>NUCLEOTIDE SEQUENCE [LARGE SCALE GENOMIC DNA]</scope>
    <source>
        <strain evidence="8 9">YK9</strain>
    </source>
</reference>
<evidence type="ECO:0000256" key="6">
    <source>
        <dbReference type="SAM" id="Phobius"/>
    </source>
</evidence>
<keyword evidence="2" id="KW-1003">Cell membrane</keyword>
<keyword evidence="5 6" id="KW-0472">Membrane</keyword>
<dbReference type="OrthoDB" id="9793824at2"/>
<feature type="domain" description="RDD" evidence="7">
    <location>
        <begin position="48"/>
        <end position="177"/>
    </location>
</feature>